<feature type="chain" id="PRO_5010588899" evidence="1">
    <location>
        <begin position="30"/>
        <end position="150"/>
    </location>
</feature>
<dbReference type="AlphaFoldDB" id="A0A1U7MZ06"/>
<dbReference type="RefSeq" id="WP_075897803.1">
    <property type="nucleotide sequence ID" value="NZ_MKZS01000001.1"/>
</dbReference>
<organism evidence="2 3">
    <name type="scientific">Moorena bouillonii PNG</name>
    <dbReference type="NCBI Taxonomy" id="568701"/>
    <lineage>
        <taxon>Bacteria</taxon>
        <taxon>Bacillati</taxon>
        <taxon>Cyanobacteriota</taxon>
        <taxon>Cyanophyceae</taxon>
        <taxon>Coleofasciculales</taxon>
        <taxon>Coleofasciculaceae</taxon>
        <taxon>Moorena</taxon>
    </lineage>
</organism>
<proteinExistence type="predicted"/>
<evidence type="ECO:0000256" key="1">
    <source>
        <dbReference type="SAM" id="SignalP"/>
    </source>
</evidence>
<feature type="signal peptide" evidence="1">
    <location>
        <begin position="1"/>
        <end position="29"/>
    </location>
</feature>
<sequence length="150" mass="15690">MFRSKVAISSVVLSLGVISLGIPQGKALADDNGPSGTNLRLRRVAPVTTQVTTGAKTLFAVVTNNGVLNRGFGAITANKVLTGRYEVFFKGDVRKCAYTATLGTTAFGTEPSGEVTVATRFGTTNGVWVATNDSTGKAVDRNFHLAVHCP</sequence>
<dbReference type="EMBL" id="MKZS01000001">
    <property type="protein sequence ID" value="OLT58920.1"/>
    <property type="molecule type" value="Genomic_DNA"/>
</dbReference>
<dbReference type="Proteomes" id="UP000186657">
    <property type="component" value="Unassembled WGS sequence"/>
</dbReference>
<gene>
    <name evidence="2" type="ORF">BJP37_07565</name>
</gene>
<reference evidence="2 3" key="1">
    <citation type="submission" date="2016-10" db="EMBL/GenBank/DDBJ databases">
        <title>Comparative genomics uncovers the prolific and rare metabolic potential of the cyanobacterial genus Moorea.</title>
        <authorList>
            <person name="Leao T."/>
            <person name="Castelao G."/>
            <person name="Korobeynikov A."/>
            <person name="Monroe E.A."/>
            <person name="Podell S."/>
            <person name="Glukhov E."/>
            <person name="Allen E."/>
            <person name="Gerwick W.H."/>
            <person name="Gerwick L."/>
        </authorList>
    </citation>
    <scope>NUCLEOTIDE SEQUENCE [LARGE SCALE GENOMIC DNA]</scope>
    <source>
        <strain evidence="2 3">PNG5-198</strain>
    </source>
</reference>
<keyword evidence="1" id="KW-0732">Signal</keyword>
<keyword evidence="3" id="KW-1185">Reference proteome</keyword>
<protein>
    <submittedName>
        <fullName evidence="2">Uncharacterized protein</fullName>
    </submittedName>
</protein>
<name>A0A1U7MZ06_9CYAN</name>
<evidence type="ECO:0000313" key="3">
    <source>
        <dbReference type="Proteomes" id="UP000186657"/>
    </source>
</evidence>
<comment type="caution">
    <text evidence="2">The sequence shown here is derived from an EMBL/GenBank/DDBJ whole genome shotgun (WGS) entry which is preliminary data.</text>
</comment>
<evidence type="ECO:0000313" key="2">
    <source>
        <dbReference type="EMBL" id="OLT58920.1"/>
    </source>
</evidence>
<accession>A0A1U7MZ06</accession>